<evidence type="ECO:0000313" key="2">
    <source>
        <dbReference type="EMBL" id="QDV84399.1"/>
    </source>
</evidence>
<evidence type="ECO:0000259" key="1">
    <source>
        <dbReference type="SMART" id="SM00852"/>
    </source>
</evidence>
<dbReference type="Gene3D" id="3.40.980.10">
    <property type="entry name" value="MoaB/Mog-like domain"/>
    <property type="match status" value="1"/>
</dbReference>
<dbReference type="PANTHER" id="PTHR13939:SF0">
    <property type="entry name" value="NMN AMIDOHYDROLASE-LIKE PROTEIN YFAY"/>
    <property type="match status" value="1"/>
</dbReference>
<organism evidence="2 3">
    <name type="scientific">Stieleria magnilauensis</name>
    <dbReference type="NCBI Taxonomy" id="2527963"/>
    <lineage>
        <taxon>Bacteria</taxon>
        <taxon>Pseudomonadati</taxon>
        <taxon>Planctomycetota</taxon>
        <taxon>Planctomycetia</taxon>
        <taxon>Pirellulales</taxon>
        <taxon>Pirellulaceae</taxon>
        <taxon>Stieleria</taxon>
    </lineage>
</organism>
<name>A0ABX5XX23_9BACT</name>
<dbReference type="Gene3D" id="3.30.70.2860">
    <property type="match status" value="1"/>
</dbReference>
<dbReference type="CDD" id="cd00885">
    <property type="entry name" value="cinA"/>
    <property type="match status" value="1"/>
</dbReference>
<reference evidence="2 3" key="1">
    <citation type="submission" date="2019-02" db="EMBL/GenBank/DDBJ databases">
        <title>Deep-cultivation of Planctomycetes and their phenomic and genomic characterization uncovers novel biology.</title>
        <authorList>
            <person name="Wiegand S."/>
            <person name="Jogler M."/>
            <person name="Boedeker C."/>
            <person name="Pinto D."/>
            <person name="Vollmers J."/>
            <person name="Rivas-Marin E."/>
            <person name="Kohn T."/>
            <person name="Peeters S.H."/>
            <person name="Heuer A."/>
            <person name="Rast P."/>
            <person name="Oberbeckmann S."/>
            <person name="Bunk B."/>
            <person name="Jeske O."/>
            <person name="Meyerdierks A."/>
            <person name="Storesund J.E."/>
            <person name="Kallscheuer N."/>
            <person name="Luecker S."/>
            <person name="Lage O.M."/>
            <person name="Pohl T."/>
            <person name="Merkel B.J."/>
            <person name="Hornburger P."/>
            <person name="Mueller R.-W."/>
            <person name="Bruemmer F."/>
            <person name="Labrenz M."/>
            <person name="Spormann A.M."/>
            <person name="Op den Camp H."/>
            <person name="Overmann J."/>
            <person name="Amann R."/>
            <person name="Jetten M.S.M."/>
            <person name="Mascher T."/>
            <person name="Medema M.H."/>
            <person name="Devos D.P."/>
            <person name="Kaster A.-K."/>
            <person name="Ovreas L."/>
            <person name="Rohde M."/>
            <person name="Galperin M.Y."/>
            <person name="Jogler C."/>
        </authorList>
    </citation>
    <scope>NUCLEOTIDE SEQUENCE [LARGE SCALE GENOMIC DNA]</scope>
    <source>
        <strain evidence="2 3">TBK1r</strain>
    </source>
</reference>
<dbReference type="InterPro" id="IPR008135">
    <property type="entry name" value="Competence-induced_CinA"/>
</dbReference>
<dbReference type="PANTHER" id="PTHR13939">
    <property type="entry name" value="NICOTINAMIDE-NUCLEOTIDE AMIDOHYDROLASE PNCC"/>
    <property type="match status" value="1"/>
</dbReference>
<dbReference type="Proteomes" id="UP000318081">
    <property type="component" value="Chromosome"/>
</dbReference>
<dbReference type="SUPFAM" id="SSF53218">
    <property type="entry name" value="Molybdenum cofactor biosynthesis proteins"/>
    <property type="match status" value="1"/>
</dbReference>
<sequence>MQNESLTAEVVSIGDEMTSGARLDTNAQWLSRRLGELGIEVTFHSTVGDTLQHNIDVFRTAALRADVVVCTGGLGPTRDDLTRQALAAVLDQPLELRQSALDHIHRLFARRNREMPQRNEVQAMFPVGSLEIVNPQGTAPGVDATFQRPDGSTSRLFALPGVPAEMKRMFDETVAPRILESGANTRRHIEHHVMKFFGVGESDMEQRLGEMIARDHVPRVGITVSSATISLRISAIGESPQECHRQIESTRAEIMERVGELHFGDGEEFEQYHAVERMLAERGESLVSVEFGRSAVLANWFASLGESSTYRGGFCFAKLGELATVLDVDADSALETLRRRCDSQWLVAVDEYPSLECSDDQPLPAAEVTLIVIDPTGTVFSTTSRLGGHPSIIYERIGKAALAWLRRVLTEPRADRHDNPTAAAR</sequence>
<dbReference type="Pfam" id="PF18146">
    <property type="entry name" value="CinA_KH"/>
    <property type="match status" value="1"/>
</dbReference>
<dbReference type="PIRSF" id="PIRSF006728">
    <property type="entry name" value="CinA"/>
    <property type="match status" value="1"/>
</dbReference>
<dbReference type="InterPro" id="IPR041424">
    <property type="entry name" value="CinA_KH"/>
</dbReference>
<gene>
    <name evidence="2" type="primary">cinA</name>
    <name evidence="2" type="ORF">TBK1r_33440</name>
</gene>
<dbReference type="SMART" id="SM00852">
    <property type="entry name" value="MoCF_biosynth"/>
    <property type="match status" value="1"/>
</dbReference>
<proteinExistence type="predicted"/>
<dbReference type="EMBL" id="CP036432">
    <property type="protein sequence ID" value="QDV84399.1"/>
    <property type="molecule type" value="Genomic_DNA"/>
</dbReference>
<dbReference type="InterPro" id="IPR001453">
    <property type="entry name" value="MoaB/Mog_dom"/>
</dbReference>
<protein>
    <submittedName>
        <fullName evidence="2">Competence-damage inducible protein</fullName>
    </submittedName>
</protein>
<evidence type="ECO:0000313" key="3">
    <source>
        <dbReference type="Proteomes" id="UP000318081"/>
    </source>
</evidence>
<dbReference type="RefSeq" id="WP_145212609.1">
    <property type="nucleotide sequence ID" value="NZ_CP036432.1"/>
</dbReference>
<dbReference type="InterPro" id="IPR036425">
    <property type="entry name" value="MoaB/Mog-like_dom_sf"/>
</dbReference>
<accession>A0ABX5XX23</accession>
<dbReference type="Pfam" id="PF00994">
    <property type="entry name" value="MoCF_biosynth"/>
    <property type="match status" value="1"/>
</dbReference>
<dbReference type="InterPro" id="IPR050101">
    <property type="entry name" value="CinA"/>
</dbReference>
<keyword evidence="3" id="KW-1185">Reference proteome</keyword>
<feature type="domain" description="MoaB/Mog" evidence="1">
    <location>
        <begin position="9"/>
        <end position="181"/>
    </location>
</feature>